<feature type="compositionally biased region" description="Basic and acidic residues" evidence="2">
    <location>
        <begin position="560"/>
        <end position="590"/>
    </location>
</feature>
<protein>
    <submittedName>
        <fullName evidence="3">M protein, serotype 24, putative</fullName>
    </submittedName>
</protein>
<evidence type="ECO:0000256" key="2">
    <source>
        <dbReference type="SAM" id="MobiDB-lite"/>
    </source>
</evidence>
<feature type="compositionally biased region" description="Gly residues" evidence="2">
    <location>
        <begin position="257"/>
        <end position="270"/>
    </location>
</feature>
<keyword evidence="1" id="KW-0175">Coiled coil</keyword>
<feature type="region of interest" description="Disordered" evidence="2">
    <location>
        <begin position="248"/>
        <end position="283"/>
    </location>
</feature>
<feature type="region of interest" description="Disordered" evidence="2">
    <location>
        <begin position="462"/>
        <end position="486"/>
    </location>
</feature>
<organism evidence="4">
    <name type="scientific">Perkinsus marinus (strain ATCC 50983 / TXsc)</name>
    <dbReference type="NCBI Taxonomy" id="423536"/>
    <lineage>
        <taxon>Eukaryota</taxon>
        <taxon>Sar</taxon>
        <taxon>Alveolata</taxon>
        <taxon>Perkinsozoa</taxon>
        <taxon>Perkinsea</taxon>
        <taxon>Perkinsida</taxon>
        <taxon>Perkinsidae</taxon>
        <taxon>Perkinsus</taxon>
    </lineage>
</organism>
<feature type="coiled-coil region" evidence="1">
    <location>
        <begin position="287"/>
        <end position="357"/>
    </location>
</feature>
<dbReference type="GeneID" id="9042791"/>
<dbReference type="Proteomes" id="UP000007800">
    <property type="component" value="Unassembled WGS sequence"/>
</dbReference>
<keyword evidence="4" id="KW-1185">Reference proteome</keyword>
<dbReference type="EMBL" id="GG678922">
    <property type="protein sequence ID" value="EER08724.1"/>
    <property type="molecule type" value="Genomic_DNA"/>
</dbReference>
<dbReference type="InParanoid" id="C5L3Z5"/>
<feature type="compositionally biased region" description="Low complexity" evidence="2">
    <location>
        <begin position="67"/>
        <end position="81"/>
    </location>
</feature>
<sequence>MPVEGESVEERAKPTRSYAYVPEEPSGQQGGSVRKDLGKAPRGDAGGQGSGMRRSVSFAKKTGVVETRSTPSAAKATAASDAPIAPRRSISYASALPAEFMDSSGGLKMGSQANEASIEKQLTAKMIYLRNQYWTEITELRDKMRNMAPYMMDAVNECLFNEEPRYTFEPDEFMAEHQLEYVEAVIREKTKLVATKCSAAAKLQIDKTVKLLQEARANLIRVQKKVADLEATNEALEKKVDILRNQLKQSQRQTGTSRGGGSSSGTGGGTSSSSTEEKEEMDMGERLIEAEDRIAELQLMINRLEQERFLAEGDAEALMMAKSGMDAMGAQEETARVARLEEELEEARAEAARWKQAFETSDFKLNVATQDLDALQRKFDTGVGGLEGHCKDLESELAATRRALEEANEASAKRIEAAMKSLQAANGELQRQLAETKKEKEIWERKAEVAEREAEAAREAALENRAREPSAVPIAESAGGGGREAEKIKQLERELARSVEKLKTVQEKQGEGESVSIREECEEWRERAERAEAELEKLRAGYEAFTGFEVGWSGKLRIGGRRDGDEETRRESRLKSLDETTRRRQMHTPEEIDGDFCS</sequence>
<evidence type="ECO:0000256" key="1">
    <source>
        <dbReference type="SAM" id="Coils"/>
    </source>
</evidence>
<dbReference type="RefSeq" id="XP_002776908.1">
    <property type="nucleotide sequence ID" value="XM_002776862.1"/>
</dbReference>
<proteinExistence type="predicted"/>
<dbReference type="AlphaFoldDB" id="C5L3Z5"/>
<name>C5L3Z5_PERM5</name>
<reference evidence="3 4" key="1">
    <citation type="submission" date="2008-07" db="EMBL/GenBank/DDBJ databases">
        <authorList>
            <person name="El-Sayed N."/>
            <person name="Caler E."/>
            <person name="Inman J."/>
            <person name="Amedeo P."/>
            <person name="Hass B."/>
            <person name="Wortman J."/>
        </authorList>
    </citation>
    <scope>NUCLEOTIDE SEQUENCE [LARGE SCALE GENOMIC DNA]</scope>
    <source>
        <strain evidence="4">ATCC 50983 / TXsc</strain>
    </source>
</reference>
<feature type="region of interest" description="Disordered" evidence="2">
    <location>
        <begin position="1"/>
        <end position="81"/>
    </location>
</feature>
<feature type="compositionally biased region" description="Basic and acidic residues" evidence="2">
    <location>
        <begin position="33"/>
        <end position="42"/>
    </location>
</feature>
<accession>C5L3Z5</accession>
<evidence type="ECO:0000313" key="4">
    <source>
        <dbReference type="Proteomes" id="UP000007800"/>
    </source>
</evidence>
<evidence type="ECO:0000313" key="3">
    <source>
        <dbReference type="EMBL" id="EER08724.1"/>
    </source>
</evidence>
<gene>
    <name evidence="3" type="ORF">Pmar_PMAR017782</name>
</gene>
<dbReference type="OrthoDB" id="10520631at2759"/>
<feature type="region of interest" description="Disordered" evidence="2">
    <location>
        <begin position="555"/>
        <end position="598"/>
    </location>
</feature>